<feature type="region of interest" description="Disordered" evidence="1">
    <location>
        <begin position="15"/>
        <end position="72"/>
    </location>
</feature>
<proteinExistence type="predicted"/>
<comment type="caution">
    <text evidence="2">The sequence shown here is derived from an EMBL/GenBank/DDBJ whole genome shotgun (WGS) entry which is preliminary data.</text>
</comment>
<evidence type="ECO:0000313" key="2">
    <source>
        <dbReference type="EMBL" id="GHD96951.1"/>
    </source>
</evidence>
<feature type="compositionally biased region" description="Basic residues" evidence="1">
    <location>
        <begin position="61"/>
        <end position="72"/>
    </location>
</feature>
<dbReference type="AlphaFoldDB" id="A0A919CYZ3"/>
<reference evidence="2" key="1">
    <citation type="journal article" date="2014" name="Int. J. Syst. Evol. Microbiol.">
        <title>Complete genome sequence of Corynebacterium casei LMG S-19264T (=DSM 44701T), isolated from a smear-ripened cheese.</title>
        <authorList>
            <consortium name="US DOE Joint Genome Institute (JGI-PGF)"/>
            <person name="Walter F."/>
            <person name="Albersmeier A."/>
            <person name="Kalinowski J."/>
            <person name="Ruckert C."/>
        </authorList>
    </citation>
    <scope>NUCLEOTIDE SEQUENCE</scope>
    <source>
        <strain evidence="2">JCM 4654</strain>
    </source>
</reference>
<evidence type="ECO:0000313" key="3">
    <source>
        <dbReference type="Proteomes" id="UP000608955"/>
    </source>
</evidence>
<protein>
    <submittedName>
        <fullName evidence="2">Uncharacterized protein</fullName>
    </submittedName>
</protein>
<dbReference type="EMBL" id="BMVF01000031">
    <property type="protein sequence ID" value="GHD96951.1"/>
    <property type="molecule type" value="Genomic_DNA"/>
</dbReference>
<gene>
    <name evidence="2" type="ORF">GCM10010508_67660</name>
</gene>
<keyword evidence="3" id="KW-1185">Reference proteome</keyword>
<evidence type="ECO:0000256" key="1">
    <source>
        <dbReference type="SAM" id="MobiDB-lite"/>
    </source>
</evidence>
<sequence>MVAVCRAVRLSGPPGIPDGAAEAPSLRFGGFEPTGPRATRVSAPGTDGFRPRSAHIPTRARTAHRSRTRGSPVRRIRVARRGTQIIYVRRILLGHSLPSPAGNTAPPPARNHRNIESSSVR</sequence>
<reference evidence="2" key="2">
    <citation type="submission" date="2020-09" db="EMBL/GenBank/DDBJ databases">
        <authorList>
            <person name="Sun Q."/>
            <person name="Ohkuma M."/>
        </authorList>
    </citation>
    <scope>NUCLEOTIDE SEQUENCE</scope>
    <source>
        <strain evidence="2">JCM 4654</strain>
    </source>
</reference>
<accession>A0A919CYZ3</accession>
<name>A0A919CYZ3_9ACTN</name>
<organism evidence="2 3">
    <name type="scientific">Streptomyces naganishii JCM 4654</name>
    <dbReference type="NCBI Taxonomy" id="1306179"/>
    <lineage>
        <taxon>Bacteria</taxon>
        <taxon>Bacillati</taxon>
        <taxon>Actinomycetota</taxon>
        <taxon>Actinomycetes</taxon>
        <taxon>Kitasatosporales</taxon>
        <taxon>Streptomycetaceae</taxon>
        <taxon>Streptomyces</taxon>
    </lineage>
</organism>
<dbReference type="Proteomes" id="UP000608955">
    <property type="component" value="Unassembled WGS sequence"/>
</dbReference>
<feature type="region of interest" description="Disordered" evidence="1">
    <location>
        <begin position="96"/>
        <end position="121"/>
    </location>
</feature>